<feature type="domain" description="Tf2-1-like SH3-like" evidence="18">
    <location>
        <begin position="880"/>
        <end position="931"/>
    </location>
</feature>
<keyword evidence="6" id="KW-0064">Aspartyl protease</keyword>
<dbReference type="GO" id="GO:0003964">
    <property type="term" value="F:RNA-directed DNA polymerase activity"/>
    <property type="evidence" value="ECO:0007669"/>
    <property type="project" value="UniProtKB-KW"/>
</dbReference>
<keyword evidence="5" id="KW-0479">Metal-binding</keyword>
<dbReference type="Proteomes" id="UP000289340">
    <property type="component" value="Chromosome 17"/>
</dbReference>
<gene>
    <name evidence="19" type="ORF">D0Y65_046098</name>
</gene>
<keyword evidence="13" id="KW-0238">DNA-binding</keyword>
<evidence type="ECO:0000259" key="18">
    <source>
        <dbReference type="Pfam" id="PF24626"/>
    </source>
</evidence>
<dbReference type="Gene3D" id="1.10.340.70">
    <property type="match status" value="1"/>
</dbReference>
<evidence type="ECO:0000256" key="2">
    <source>
        <dbReference type="ARBA" id="ARBA00022679"/>
    </source>
</evidence>
<dbReference type="Pfam" id="PF17921">
    <property type="entry name" value="Integrase_H2C2"/>
    <property type="match status" value="1"/>
</dbReference>
<feature type="domain" description="Reverse transcriptase RNase H-like" evidence="16">
    <location>
        <begin position="561"/>
        <end position="635"/>
    </location>
</feature>
<evidence type="ECO:0000256" key="9">
    <source>
        <dbReference type="ARBA" id="ARBA00022842"/>
    </source>
</evidence>
<keyword evidence="2" id="KW-0808">Transferase</keyword>
<dbReference type="GO" id="GO:0006310">
    <property type="term" value="P:DNA recombination"/>
    <property type="evidence" value="ECO:0007669"/>
    <property type="project" value="UniProtKB-KW"/>
</dbReference>
<feature type="domain" description="Integrase zinc-binding" evidence="17">
    <location>
        <begin position="726"/>
        <end position="780"/>
    </location>
</feature>
<dbReference type="GO" id="GO:0006508">
    <property type="term" value="P:proteolysis"/>
    <property type="evidence" value="ECO:0007669"/>
    <property type="project" value="UniProtKB-KW"/>
</dbReference>
<keyword evidence="11" id="KW-0695">RNA-directed DNA polymerase</keyword>
<dbReference type="PANTHER" id="PTHR37984">
    <property type="entry name" value="PROTEIN CBG26694"/>
    <property type="match status" value="1"/>
</dbReference>
<dbReference type="GO" id="GO:0046872">
    <property type="term" value="F:metal ion binding"/>
    <property type="evidence" value="ECO:0007669"/>
    <property type="project" value="UniProtKB-KW"/>
</dbReference>
<evidence type="ECO:0000256" key="5">
    <source>
        <dbReference type="ARBA" id="ARBA00022723"/>
    </source>
</evidence>
<proteinExistence type="predicted"/>
<dbReference type="CDD" id="cd01647">
    <property type="entry name" value="RT_LTR"/>
    <property type="match status" value="1"/>
</dbReference>
<keyword evidence="9" id="KW-0460">Magnesium</keyword>
<evidence type="ECO:0000256" key="10">
    <source>
        <dbReference type="ARBA" id="ARBA00022908"/>
    </source>
</evidence>
<dbReference type="Pfam" id="PF17917">
    <property type="entry name" value="RT_RNaseH"/>
    <property type="match status" value="1"/>
</dbReference>
<keyword evidence="12" id="KW-0239">DNA-directed DNA polymerase</keyword>
<evidence type="ECO:0000256" key="7">
    <source>
        <dbReference type="ARBA" id="ARBA00022759"/>
    </source>
</evidence>
<dbReference type="InterPro" id="IPR056924">
    <property type="entry name" value="SH3_Tf2-1"/>
</dbReference>
<evidence type="ECO:0000256" key="13">
    <source>
        <dbReference type="ARBA" id="ARBA00023125"/>
    </source>
</evidence>
<dbReference type="Gene3D" id="3.30.70.270">
    <property type="match status" value="1"/>
</dbReference>
<keyword evidence="20" id="KW-1185">Reference proteome</keyword>
<evidence type="ECO:0000259" key="17">
    <source>
        <dbReference type="Pfam" id="PF17921"/>
    </source>
</evidence>
<dbReference type="CDD" id="cd09274">
    <property type="entry name" value="RNase_HI_RT_Ty3"/>
    <property type="match status" value="1"/>
</dbReference>
<evidence type="ECO:0000256" key="3">
    <source>
        <dbReference type="ARBA" id="ARBA00022695"/>
    </source>
</evidence>
<evidence type="ECO:0000313" key="19">
    <source>
        <dbReference type="EMBL" id="RZB57293.1"/>
    </source>
</evidence>
<keyword evidence="4" id="KW-0540">Nuclease</keyword>
<dbReference type="GO" id="GO:0004519">
    <property type="term" value="F:endonuclease activity"/>
    <property type="evidence" value="ECO:0007669"/>
    <property type="project" value="UniProtKB-KW"/>
</dbReference>
<reference evidence="19 20" key="1">
    <citation type="submission" date="2018-09" db="EMBL/GenBank/DDBJ databases">
        <title>A high-quality reference genome of wild soybean provides a powerful tool to mine soybean genomes.</title>
        <authorList>
            <person name="Xie M."/>
            <person name="Chung C.Y.L."/>
            <person name="Li M.-W."/>
            <person name="Wong F.-L."/>
            <person name="Chan T.-F."/>
            <person name="Lam H.-M."/>
        </authorList>
    </citation>
    <scope>NUCLEOTIDE SEQUENCE [LARGE SCALE GENOMIC DNA]</scope>
    <source>
        <strain evidence="20">cv. W05</strain>
        <tissue evidence="19">Hypocotyl of etiolated seedlings</tissue>
    </source>
</reference>
<dbReference type="GO" id="GO:0015074">
    <property type="term" value="P:DNA integration"/>
    <property type="evidence" value="ECO:0007669"/>
    <property type="project" value="UniProtKB-KW"/>
</dbReference>
<dbReference type="Pfam" id="PF24626">
    <property type="entry name" value="SH3_Tf2-1"/>
    <property type="match status" value="1"/>
</dbReference>
<dbReference type="FunFam" id="3.30.70.270:FF:000003">
    <property type="entry name" value="Transposon Ty3-G Gag-Pol polyprotein"/>
    <property type="match status" value="1"/>
</dbReference>
<sequence>MGVAGSLRYDHSPPLEYLFSSSSMALREQTKEGVQNVRPESKSILSPLIPQTKTDEEHVPSPNDSLPMNVYHNVMAQFQSCPSRSLQVLPYDSSSRSSHQQFPRYLPFQMTRINPQGIPPAMMPQYNKGHLWPHPPTLTDFPKFVHAWERSWPSKPVFKPVPINFGAFIDMPDSSTTSRSFDKLKDALICLTHQQLSLGSVRTYLSEFEDLANRIIGLPPPFLLVCFIFRLTLDIHCKVQALQPLTLVQAIGLARLQEEKFLDHRQAVRPRASFSMNPTPFRVPPSPLPQLVPLLPAPIRPPPLALKRLTSNEIASRRERGLCFTCDEKPTRPASRPDPYPAQISLNSLAGHVAPKTLRLVSMISDHQVVLLVDGEILLVRKQDGSWRFCIDYRTLNVVTVKDRFPIPTIDELGGARCFLKLDLLQGYHQIRIHSADATMNMLFRPYLQQFIIIFFDDILIYSGSIEEHLRHLETTFQVLLENQFVLKLSKCFFAQSQVEYLGNLVSHKGVEPVASKVHQKLCDNCNPFSPGDHSGPLPMDGSSSNSLRSSKGSFINNFGHPIAFFSKPFSPKLLSASTYVCELCAVTSVVKKWCQYLLGHHFTIITDHHSLKELLSQTIQTLKQHMYLVRLMGYNYNIKYRSSVHNQAVDALSRLPKQNSSMTMILSVPCLTFLEELRHQLDNHSGYIHQCRAILESLATHPEFSISLNLVLHKGRIWLPRELPMISTLLTEYHTTPTGGHTGVAKTITRLSENFYWLGLREDVTQFVANWVECQLTKYETKKLAGLLCHLPVPYCLWENLSLDFIVGLPSYHVVKIHGLPQSLVSDRDPLSSKIDVVEEMLCNMEETFQTIHKKLVKAQETMKNYADFERIEVVYQPGDWVLLKLWPHRQTTTKGPQASSGKLAKWFYGPFQDLECIGKVAYHLQLPEEA</sequence>
<dbReference type="Pfam" id="PF00078">
    <property type="entry name" value="RVT_1"/>
    <property type="match status" value="1"/>
</dbReference>
<dbReference type="GO" id="GO:0003677">
    <property type="term" value="F:DNA binding"/>
    <property type="evidence" value="ECO:0007669"/>
    <property type="project" value="UniProtKB-KW"/>
</dbReference>
<evidence type="ECO:0000259" key="15">
    <source>
        <dbReference type="Pfam" id="PF00078"/>
    </source>
</evidence>
<dbReference type="InterPro" id="IPR041588">
    <property type="entry name" value="Integrase_H2C2"/>
</dbReference>
<dbReference type="InterPro" id="IPR050951">
    <property type="entry name" value="Retrovirus_Pol_polyprotein"/>
</dbReference>
<dbReference type="GO" id="GO:0003887">
    <property type="term" value="F:DNA-directed DNA polymerase activity"/>
    <property type="evidence" value="ECO:0007669"/>
    <property type="project" value="UniProtKB-KW"/>
</dbReference>
<dbReference type="InterPro" id="IPR043128">
    <property type="entry name" value="Rev_trsase/Diguanyl_cyclase"/>
</dbReference>
<keyword evidence="10" id="KW-0229">DNA integration</keyword>
<evidence type="ECO:0000256" key="1">
    <source>
        <dbReference type="ARBA" id="ARBA00022670"/>
    </source>
</evidence>
<keyword evidence="7" id="KW-0255">Endonuclease</keyword>
<evidence type="ECO:0000259" key="16">
    <source>
        <dbReference type="Pfam" id="PF17917"/>
    </source>
</evidence>
<protein>
    <submittedName>
        <fullName evidence="19">Transposon Ty3-G Gag-Pol polyprotein</fullName>
    </submittedName>
</protein>
<comment type="caution">
    <text evidence="19">The sequence shown here is derived from an EMBL/GenBank/DDBJ whole genome shotgun (WGS) entry which is preliminary data.</text>
</comment>
<dbReference type="EMBL" id="QZWG01000017">
    <property type="protein sequence ID" value="RZB57293.1"/>
    <property type="molecule type" value="Genomic_DNA"/>
</dbReference>
<evidence type="ECO:0000256" key="8">
    <source>
        <dbReference type="ARBA" id="ARBA00022801"/>
    </source>
</evidence>
<evidence type="ECO:0000256" key="12">
    <source>
        <dbReference type="ARBA" id="ARBA00022932"/>
    </source>
</evidence>
<keyword evidence="8" id="KW-0378">Hydrolase</keyword>
<keyword evidence="1" id="KW-0645">Protease</keyword>
<organism evidence="19 20">
    <name type="scientific">Glycine soja</name>
    <name type="common">Wild soybean</name>
    <dbReference type="NCBI Taxonomy" id="3848"/>
    <lineage>
        <taxon>Eukaryota</taxon>
        <taxon>Viridiplantae</taxon>
        <taxon>Streptophyta</taxon>
        <taxon>Embryophyta</taxon>
        <taxon>Tracheophyta</taxon>
        <taxon>Spermatophyta</taxon>
        <taxon>Magnoliopsida</taxon>
        <taxon>eudicotyledons</taxon>
        <taxon>Gunneridae</taxon>
        <taxon>Pentapetalae</taxon>
        <taxon>rosids</taxon>
        <taxon>fabids</taxon>
        <taxon>Fabales</taxon>
        <taxon>Fabaceae</taxon>
        <taxon>Papilionoideae</taxon>
        <taxon>50 kb inversion clade</taxon>
        <taxon>NPAAA clade</taxon>
        <taxon>indigoferoid/millettioid clade</taxon>
        <taxon>Phaseoleae</taxon>
        <taxon>Glycine</taxon>
        <taxon>Glycine subgen. Soja</taxon>
    </lineage>
</organism>
<dbReference type="InterPro" id="IPR041373">
    <property type="entry name" value="RT_RNaseH"/>
</dbReference>
<name>A0A445G7X5_GLYSO</name>
<evidence type="ECO:0000256" key="4">
    <source>
        <dbReference type="ARBA" id="ARBA00022722"/>
    </source>
</evidence>
<evidence type="ECO:0000313" key="20">
    <source>
        <dbReference type="Proteomes" id="UP000289340"/>
    </source>
</evidence>
<dbReference type="PANTHER" id="PTHR37984:SF5">
    <property type="entry name" value="PROTEIN NYNRIN-LIKE"/>
    <property type="match status" value="1"/>
</dbReference>
<keyword evidence="3" id="KW-0548">Nucleotidyltransferase</keyword>
<dbReference type="InterPro" id="IPR043502">
    <property type="entry name" value="DNA/RNA_pol_sf"/>
</dbReference>
<accession>A0A445G7X5</accession>
<evidence type="ECO:0000256" key="6">
    <source>
        <dbReference type="ARBA" id="ARBA00022750"/>
    </source>
</evidence>
<dbReference type="InterPro" id="IPR000477">
    <property type="entry name" value="RT_dom"/>
</dbReference>
<dbReference type="GO" id="GO:0004190">
    <property type="term" value="F:aspartic-type endopeptidase activity"/>
    <property type="evidence" value="ECO:0007669"/>
    <property type="project" value="UniProtKB-KW"/>
</dbReference>
<dbReference type="AlphaFoldDB" id="A0A445G7X5"/>
<keyword evidence="14" id="KW-0233">DNA recombination</keyword>
<feature type="domain" description="Reverse transcriptase" evidence="15">
    <location>
        <begin position="439"/>
        <end position="503"/>
    </location>
</feature>
<evidence type="ECO:0000256" key="11">
    <source>
        <dbReference type="ARBA" id="ARBA00022918"/>
    </source>
</evidence>
<evidence type="ECO:0000256" key="14">
    <source>
        <dbReference type="ARBA" id="ARBA00023172"/>
    </source>
</evidence>
<dbReference type="SUPFAM" id="SSF56672">
    <property type="entry name" value="DNA/RNA polymerases"/>
    <property type="match status" value="1"/>
</dbReference>